<evidence type="ECO:0000313" key="2">
    <source>
        <dbReference type="EMBL" id="MBR7831596.1"/>
    </source>
</evidence>
<comment type="caution">
    <text evidence="2">The sequence shown here is derived from an EMBL/GenBank/DDBJ whole genome shotgun (WGS) entry which is preliminary data.</text>
</comment>
<evidence type="ECO:0000256" key="1">
    <source>
        <dbReference type="SAM" id="Phobius"/>
    </source>
</evidence>
<accession>A0A941IQS3</accession>
<dbReference type="Proteomes" id="UP000676325">
    <property type="component" value="Unassembled WGS sequence"/>
</dbReference>
<name>A0A941IQS3_9ACTN</name>
<keyword evidence="3" id="KW-1185">Reference proteome</keyword>
<reference evidence="2" key="1">
    <citation type="submission" date="2021-04" db="EMBL/GenBank/DDBJ databases">
        <title>Genome based classification of Actinospica acidithermotolerans sp. nov., an actinobacterium isolated from an Indonesian hot spring.</title>
        <authorList>
            <person name="Kusuma A.B."/>
            <person name="Putra K.E."/>
            <person name="Nafisah S."/>
            <person name="Loh J."/>
            <person name="Nouioui I."/>
            <person name="Goodfellow M."/>
        </authorList>
    </citation>
    <scope>NUCLEOTIDE SEQUENCE</scope>
    <source>
        <strain evidence="2">MGRD01-02</strain>
    </source>
</reference>
<protein>
    <submittedName>
        <fullName evidence="2">Uncharacterized protein</fullName>
    </submittedName>
</protein>
<feature type="transmembrane region" description="Helical" evidence="1">
    <location>
        <begin position="47"/>
        <end position="66"/>
    </location>
</feature>
<feature type="transmembrane region" description="Helical" evidence="1">
    <location>
        <begin position="86"/>
        <end position="104"/>
    </location>
</feature>
<proteinExistence type="predicted"/>
<feature type="non-terminal residue" evidence="2">
    <location>
        <position position="1"/>
    </location>
</feature>
<gene>
    <name evidence="2" type="ORF">KDK95_35245</name>
</gene>
<evidence type="ECO:0000313" key="3">
    <source>
        <dbReference type="Proteomes" id="UP000676325"/>
    </source>
</evidence>
<dbReference type="AlphaFoldDB" id="A0A941IQS3"/>
<feature type="transmembrane region" description="Helical" evidence="1">
    <location>
        <begin position="116"/>
        <end position="133"/>
    </location>
</feature>
<keyword evidence="1" id="KW-1133">Transmembrane helix</keyword>
<keyword evidence="1" id="KW-0472">Membrane</keyword>
<feature type="non-terminal residue" evidence="2">
    <location>
        <position position="134"/>
    </location>
</feature>
<sequence>RADTVFGLKYFLSSQSAILWMSMLFFISTVFYWLGMFARGERGTLSLLGSRIAWVAIAMALIGTLVRWYESYLIGPDIGHIPVSNLYEVFVLFCWMTAAFYLYYEEQYATRALGGFAMLVVSAAVGFLLWYTVV</sequence>
<feature type="transmembrane region" description="Helical" evidence="1">
    <location>
        <begin position="17"/>
        <end position="35"/>
    </location>
</feature>
<keyword evidence="1" id="KW-0812">Transmembrane</keyword>
<organism evidence="2 3">
    <name type="scientific">Actinospica acidithermotolerans</name>
    <dbReference type="NCBI Taxonomy" id="2828514"/>
    <lineage>
        <taxon>Bacteria</taxon>
        <taxon>Bacillati</taxon>
        <taxon>Actinomycetota</taxon>
        <taxon>Actinomycetes</taxon>
        <taxon>Catenulisporales</taxon>
        <taxon>Actinospicaceae</taxon>
        <taxon>Actinospica</taxon>
    </lineage>
</organism>
<dbReference type="EMBL" id="JAGSOH010000393">
    <property type="protein sequence ID" value="MBR7831596.1"/>
    <property type="molecule type" value="Genomic_DNA"/>
</dbReference>